<dbReference type="Proteomes" id="UP001187682">
    <property type="component" value="Unassembled WGS sequence"/>
</dbReference>
<evidence type="ECO:0008006" key="3">
    <source>
        <dbReference type="Google" id="ProtNLM"/>
    </source>
</evidence>
<dbReference type="PANTHER" id="PTHR39596:SF2">
    <property type="entry name" value="HET DOMAIN PROTEIN (AFU_ORTHOLOGUE AFUA_1G17550)-RELATED"/>
    <property type="match status" value="1"/>
</dbReference>
<evidence type="ECO:0000313" key="2">
    <source>
        <dbReference type="Proteomes" id="UP001187682"/>
    </source>
</evidence>
<comment type="caution">
    <text evidence="1">The sequence shown here is derived from an EMBL/GenBank/DDBJ whole genome shotgun (WGS) entry which is preliminary data.</text>
</comment>
<evidence type="ECO:0000313" key="1">
    <source>
        <dbReference type="EMBL" id="SPO00292.1"/>
    </source>
</evidence>
<dbReference type="EMBL" id="ONZQ02000003">
    <property type="protein sequence ID" value="SPO00292.1"/>
    <property type="molecule type" value="Genomic_DNA"/>
</dbReference>
<reference evidence="1" key="1">
    <citation type="submission" date="2018-03" db="EMBL/GenBank/DDBJ databases">
        <authorList>
            <person name="Guldener U."/>
        </authorList>
    </citation>
    <scope>NUCLEOTIDE SEQUENCE</scope>
</reference>
<proteinExistence type="predicted"/>
<keyword evidence="2" id="KW-1185">Reference proteome</keyword>
<gene>
    <name evidence="1" type="ORF">DNG_03137</name>
</gene>
<accession>A0AAE8STY6</accession>
<dbReference type="PANTHER" id="PTHR39596">
    <property type="match status" value="1"/>
</dbReference>
<dbReference type="AlphaFoldDB" id="A0AAE8STY6"/>
<organism evidence="1 2">
    <name type="scientific">Cephalotrichum gorgonifer</name>
    <dbReference type="NCBI Taxonomy" id="2041049"/>
    <lineage>
        <taxon>Eukaryota</taxon>
        <taxon>Fungi</taxon>
        <taxon>Dikarya</taxon>
        <taxon>Ascomycota</taxon>
        <taxon>Pezizomycotina</taxon>
        <taxon>Sordariomycetes</taxon>
        <taxon>Hypocreomycetidae</taxon>
        <taxon>Microascales</taxon>
        <taxon>Microascaceae</taxon>
        <taxon>Cephalotrichum</taxon>
    </lineage>
</organism>
<protein>
    <recommendedName>
        <fullName evidence="3">Heterokaryon incompatibility domain-containing protein</fullName>
    </recommendedName>
</protein>
<name>A0AAE8STY6_9PEZI</name>
<sequence length="720" mass="80181">MTSVQRFTNPKWMGYQHRGHPWTSFSNYPRQRGFTAEYIRHRITLGDKEPVERMTLNRDGVAFYLSWHTFGLLEAVFCRNVQEALLLKEPANGQVEMTLDSLKPMLQSWAVHVSEMPGRSYCHGYLDHVAATQRHAYNQFISLVAGDRLDYPGSDYIEIRRLMNYVACLGEALWVTTAGLFYRFIGPDSIPSALSWHSVPALGDDSLHSAVVADGWCPSTVNYLNLSANLSTLRLALFHGPLYEERHPECSAEKCTLTQVDTENYVVQHTSQGCGCSFVGPDIHSITELLGQSSIPVIRINKGEGADNPVSISVLDGSSVEFVAFSHVWADGLGSTSEVGLPICQLRRLADMASNLVEDGAFWIDGLCVPEESDLRNLAIKMMADTYRRAKAVLVLDSGISTISTTDRTEIMLRVCISRWMRRLWTFQEAVLAKELYFKLADRVVLIDSIIPEFKDQLVDPALTGLGLFLATLTAHAQNQLFNITDVARAIQWRDTSKKADETLAVASLLNISAFKLACAAPDDRMRLLLLGLENLPRGLPFMQVEKLRSPGFTWAPSTFLYPSGQSMPRLDTEATCTPEGLMSNYYALIFDEERPVRWVKGVAIRGRMQGLAYEAPPAKELVSGRKNTKRVVFKDPATVPKPRPAAELAKTGCEMAVRPRGNVLNVEYDGAMAGHWLLPPVPALQDSSVPSLDSVTRYYLNYCESPSRVRLEPDAYGLG</sequence>